<comment type="caution">
    <text evidence="3">The sequence shown here is derived from an EMBL/GenBank/DDBJ whole genome shotgun (WGS) entry which is preliminary data.</text>
</comment>
<feature type="compositionally biased region" description="Low complexity" evidence="1">
    <location>
        <begin position="29"/>
        <end position="39"/>
    </location>
</feature>
<dbReference type="EMBL" id="RQTK01000268">
    <property type="protein sequence ID" value="RUS82860.1"/>
    <property type="molecule type" value="Genomic_DNA"/>
</dbReference>
<evidence type="ECO:0000256" key="1">
    <source>
        <dbReference type="SAM" id="MobiDB-lite"/>
    </source>
</evidence>
<dbReference type="OrthoDB" id="5511684at2759"/>
<dbReference type="Pfam" id="PF06522">
    <property type="entry name" value="B12D"/>
    <property type="match status" value="1"/>
</dbReference>
<gene>
    <name evidence="3" type="ORF">EGW08_009382</name>
</gene>
<dbReference type="AlphaFoldDB" id="A0A3S1HNB7"/>
<keyword evidence="2" id="KW-0472">Membrane</keyword>
<feature type="transmembrane region" description="Helical" evidence="2">
    <location>
        <begin position="279"/>
        <end position="300"/>
    </location>
</feature>
<feature type="region of interest" description="Disordered" evidence="1">
    <location>
        <begin position="29"/>
        <end position="54"/>
    </location>
</feature>
<dbReference type="STRING" id="188477.A0A3S1HNB7"/>
<name>A0A3S1HNB7_ELYCH</name>
<feature type="region of interest" description="Disordered" evidence="1">
    <location>
        <begin position="97"/>
        <end position="127"/>
    </location>
</feature>
<evidence type="ECO:0000313" key="4">
    <source>
        <dbReference type="Proteomes" id="UP000271974"/>
    </source>
</evidence>
<evidence type="ECO:0000313" key="3">
    <source>
        <dbReference type="EMBL" id="RUS82860.1"/>
    </source>
</evidence>
<protein>
    <submittedName>
        <fullName evidence="3">Uncharacterized protein</fullName>
    </submittedName>
</protein>
<accession>A0A3S1HNB7</accession>
<evidence type="ECO:0000256" key="2">
    <source>
        <dbReference type="SAM" id="Phobius"/>
    </source>
</evidence>
<keyword evidence="2" id="KW-1133">Transmembrane helix</keyword>
<dbReference type="InterPro" id="IPR010530">
    <property type="entry name" value="B12D"/>
</dbReference>
<organism evidence="3 4">
    <name type="scientific">Elysia chlorotica</name>
    <name type="common">Eastern emerald elysia</name>
    <name type="synonym">Sea slug</name>
    <dbReference type="NCBI Taxonomy" id="188477"/>
    <lineage>
        <taxon>Eukaryota</taxon>
        <taxon>Metazoa</taxon>
        <taxon>Spiralia</taxon>
        <taxon>Lophotrochozoa</taxon>
        <taxon>Mollusca</taxon>
        <taxon>Gastropoda</taxon>
        <taxon>Heterobranchia</taxon>
        <taxon>Euthyneura</taxon>
        <taxon>Panpulmonata</taxon>
        <taxon>Sacoglossa</taxon>
        <taxon>Placobranchoidea</taxon>
        <taxon>Plakobranchidae</taxon>
        <taxon>Elysia</taxon>
    </lineage>
</organism>
<reference evidence="3 4" key="1">
    <citation type="submission" date="2019-01" db="EMBL/GenBank/DDBJ databases">
        <title>A draft genome assembly of the solar-powered sea slug Elysia chlorotica.</title>
        <authorList>
            <person name="Cai H."/>
            <person name="Li Q."/>
            <person name="Fang X."/>
            <person name="Li J."/>
            <person name="Curtis N.E."/>
            <person name="Altenburger A."/>
            <person name="Shibata T."/>
            <person name="Feng M."/>
            <person name="Maeda T."/>
            <person name="Schwartz J.A."/>
            <person name="Shigenobu S."/>
            <person name="Lundholm N."/>
            <person name="Nishiyama T."/>
            <person name="Yang H."/>
            <person name="Hasebe M."/>
            <person name="Li S."/>
            <person name="Pierce S.K."/>
            <person name="Wang J."/>
        </authorList>
    </citation>
    <scope>NUCLEOTIDE SEQUENCE [LARGE SCALE GENOMIC DNA]</scope>
    <source>
        <strain evidence="3">EC2010</strain>
        <tissue evidence="3">Whole organism of an adult</tissue>
    </source>
</reference>
<keyword evidence="4" id="KW-1185">Reference proteome</keyword>
<keyword evidence="2" id="KW-0812">Transmembrane</keyword>
<dbReference type="Proteomes" id="UP000271974">
    <property type="component" value="Unassembled WGS sequence"/>
</dbReference>
<feature type="compositionally biased region" description="Polar residues" evidence="1">
    <location>
        <begin position="41"/>
        <end position="52"/>
    </location>
</feature>
<sequence length="356" mass="39547">MTRIPRIQNPQCPLNPIILRIPSVPRIPLPSESPVSPESHYPQNPQCPQNPITLRIPSVPRIPLPSEFPVSPESHYPQNSQCPLNPIILRIPGIPLSSESPVSPESSLSPESHYPQNPQNPLNPIILRIPKSPVSPESYYPQNSQYPLNPIILKIPRNTGTIKISESPDPGTLEQVIQPTSEECSLFDLPVMEAISLAMAWVRFFSSLNVDMVTTRSVPPHLPVIASHNQVGPSTSPCHRISQPGRSLHISLSSHLTTSSCHFITSMFLLTDSLSCRQLIPMVVIVSGVVTMAACHLYHLTQNPDVRIVRSKGPPHEEVGPRRRSKYYTHNPDLYRPIAELEELKDAVRVGPTPRK</sequence>
<proteinExistence type="predicted"/>